<dbReference type="PANTHER" id="PTHR43811:SF23">
    <property type="entry name" value="FKBP-TYPE 22 KDA PEPTIDYL-PROLYL CIS-TRANS ISOMERASE"/>
    <property type="match status" value="1"/>
</dbReference>
<dbReference type="GO" id="GO:0006457">
    <property type="term" value="P:protein folding"/>
    <property type="evidence" value="ECO:0007669"/>
    <property type="project" value="InterPro"/>
</dbReference>
<evidence type="ECO:0000256" key="1">
    <source>
        <dbReference type="ARBA" id="ARBA00000971"/>
    </source>
</evidence>
<dbReference type="Pfam" id="PF01346">
    <property type="entry name" value="FKBP_N"/>
    <property type="match status" value="1"/>
</dbReference>
<comment type="catalytic activity">
    <reaction evidence="1 6 7">
        <text>[protein]-peptidylproline (omega=180) = [protein]-peptidylproline (omega=0)</text>
        <dbReference type="Rhea" id="RHEA:16237"/>
        <dbReference type="Rhea" id="RHEA-COMP:10747"/>
        <dbReference type="Rhea" id="RHEA-COMP:10748"/>
        <dbReference type="ChEBI" id="CHEBI:83833"/>
        <dbReference type="ChEBI" id="CHEBI:83834"/>
        <dbReference type="EC" id="5.2.1.8"/>
    </reaction>
</comment>
<feature type="chain" id="PRO_5017374243" description="Peptidyl-prolyl cis-trans isomerase" evidence="8">
    <location>
        <begin position="25"/>
        <end position="237"/>
    </location>
</feature>
<dbReference type="RefSeq" id="WP_119438696.1">
    <property type="nucleotide sequence ID" value="NZ_QWGR01000008.1"/>
</dbReference>
<dbReference type="SUPFAM" id="SSF54534">
    <property type="entry name" value="FKBP-like"/>
    <property type="match status" value="1"/>
</dbReference>
<sequence length="237" mass="25484">MKNAILFVAVVAMMIAATSCQPGGAPDVKLETRVDSASYAIGVLVGANNKKQLEGAPGGKEMNIEAMAQAFRSSSLGEEVKISEEDANALIQKFFMEENDREAQENLEAGNKFLEENGKREGVTTTESGLQYEVLTEGSGEKPAATDQVRVHYHGTLIDGTVFDSSVDRGEPTVFGVNRVIPGWTEALELMPVGSKWKVYIPAELAYGERGAGANIGPNSALVFEVELLEIVKDDNK</sequence>
<comment type="similarity">
    <text evidence="2 7">Belongs to the FKBP-type PPIase family.</text>
</comment>
<evidence type="ECO:0000256" key="7">
    <source>
        <dbReference type="RuleBase" id="RU003915"/>
    </source>
</evidence>
<dbReference type="InterPro" id="IPR046357">
    <property type="entry name" value="PPIase_dom_sf"/>
</dbReference>
<comment type="caution">
    <text evidence="10">The sequence shown here is derived from an EMBL/GenBank/DDBJ whole genome shotgun (WGS) entry which is preliminary data.</text>
</comment>
<dbReference type="InterPro" id="IPR001179">
    <property type="entry name" value="PPIase_FKBP_dom"/>
</dbReference>
<dbReference type="InterPro" id="IPR036944">
    <property type="entry name" value="PPIase_FKBP_N_sf"/>
</dbReference>
<dbReference type="FunFam" id="3.10.50.40:FF:000045">
    <property type="entry name" value="Peptidyl-prolyl cis-trans isomerase"/>
    <property type="match status" value="1"/>
</dbReference>
<dbReference type="NCBIfam" id="NF008602">
    <property type="entry name" value="PRK11570.1"/>
    <property type="match status" value="1"/>
</dbReference>
<keyword evidence="5 6" id="KW-0413">Isomerase</keyword>
<keyword evidence="11" id="KW-1185">Reference proteome</keyword>
<feature type="domain" description="PPIase FKBP-type" evidence="9">
    <location>
        <begin position="146"/>
        <end position="232"/>
    </location>
</feature>
<dbReference type="Gene3D" id="3.10.50.40">
    <property type="match status" value="1"/>
</dbReference>
<dbReference type="PROSITE" id="PS50059">
    <property type="entry name" value="FKBP_PPIASE"/>
    <property type="match status" value="1"/>
</dbReference>
<dbReference type="EMBL" id="QWGR01000008">
    <property type="protein sequence ID" value="RIJ47339.1"/>
    <property type="molecule type" value="Genomic_DNA"/>
</dbReference>
<dbReference type="Gene3D" id="1.10.287.460">
    <property type="entry name" value="Peptidyl-prolyl cis-trans isomerase, FKBP-type, N-terminal domain"/>
    <property type="match status" value="1"/>
</dbReference>
<evidence type="ECO:0000256" key="3">
    <source>
        <dbReference type="ARBA" id="ARBA00022729"/>
    </source>
</evidence>
<proteinExistence type="inferred from homology"/>
<dbReference type="EC" id="5.2.1.8" evidence="7"/>
<evidence type="ECO:0000313" key="11">
    <source>
        <dbReference type="Proteomes" id="UP000265926"/>
    </source>
</evidence>
<name>A0A399SXB1_9BACT</name>
<keyword evidence="3 8" id="KW-0732">Signal</keyword>
<dbReference type="PROSITE" id="PS51257">
    <property type="entry name" value="PROKAR_LIPOPROTEIN"/>
    <property type="match status" value="1"/>
</dbReference>
<evidence type="ECO:0000313" key="10">
    <source>
        <dbReference type="EMBL" id="RIJ47339.1"/>
    </source>
</evidence>
<keyword evidence="4 6" id="KW-0697">Rotamase</keyword>
<feature type="signal peptide" evidence="8">
    <location>
        <begin position="1"/>
        <end position="24"/>
    </location>
</feature>
<evidence type="ECO:0000259" key="9">
    <source>
        <dbReference type="PROSITE" id="PS50059"/>
    </source>
</evidence>
<evidence type="ECO:0000256" key="6">
    <source>
        <dbReference type="PROSITE-ProRule" id="PRU00277"/>
    </source>
</evidence>
<dbReference type="OrthoDB" id="9814548at2"/>
<evidence type="ECO:0000256" key="2">
    <source>
        <dbReference type="ARBA" id="ARBA00006577"/>
    </source>
</evidence>
<dbReference type="Pfam" id="PF00254">
    <property type="entry name" value="FKBP_C"/>
    <property type="match status" value="1"/>
</dbReference>
<dbReference type="Proteomes" id="UP000265926">
    <property type="component" value="Unassembled WGS sequence"/>
</dbReference>
<evidence type="ECO:0000256" key="8">
    <source>
        <dbReference type="SAM" id="SignalP"/>
    </source>
</evidence>
<dbReference type="GO" id="GO:0003755">
    <property type="term" value="F:peptidyl-prolyl cis-trans isomerase activity"/>
    <property type="evidence" value="ECO:0007669"/>
    <property type="project" value="UniProtKB-UniRule"/>
</dbReference>
<dbReference type="PANTHER" id="PTHR43811">
    <property type="entry name" value="FKBP-TYPE PEPTIDYL-PROLYL CIS-TRANS ISOMERASE FKPA"/>
    <property type="match status" value="1"/>
</dbReference>
<reference evidence="10 11" key="1">
    <citation type="submission" date="2018-08" db="EMBL/GenBank/DDBJ databases">
        <title>Pallidiluteibacterium maritimus gen. nov., sp. nov., isolated from coastal sediment.</title>
        <authorList>
            <person name="Zhou L.Y."/>
        </authorList>
    </citation>
    <scope>NUCLEOTIDE SEQUENCE [LARGE SCALE GENOMIC DNA]</scope>
    <source>
        <strain evidence="10 11">XSD2</strain>
    </source>
</reference>
<gene>
    <name evidence="10" type="ORF">D1614_14555</name>
</gene>
<evidence type="ECO:0000256" key="4">
    <source>
        <dbReference type="ARBA" id="ARBA00023110"/>
    </source>
</evidence>
<dbReference type="InterPro" id="IPR000774">
    <property type="entry name" value="PPIase_FKBP_N"/>
</dbReference>
<evidence type="ECO:0000256" key="5">
    <source>
        <dbReference type="ARBA" id="ARBA00023235"/>
    </source>
</evidence>
<accession>A0A399SXB1</accession>
<protein>
    <recommendedName>
        <fullName evidence="7">Peptidyl-prolyl cis-trans isomerase</fullName>
        <ecNumber evidence="7">5.2.1.8</ecNumber>
    </recommendedName>
</protein>
<dbReference type="AlphaFoldDB" id="A0A399SXB1"/>
<organism evidence="10 11">
    <name type="scientific">Maribellus luteus</name>
    <dbReference type="NCBI Taxonomy" id="2305463"/>
    <lineage>
        <taxon>Bacteria</taxon>
        <taxon>Pseudomonadati</taxon>
        <taxon>Bacteroidota</taxon>
        <taxon>Bacteroidia</taxon>
        <taxon>Marinilabiliales</taxon>
        <taxon>Prolixibacteraceae</taxon>
        <taxon>Maribellus</taxon>
    </lineage>
</organism>